<keyword evidence="2" id="KW-1185">Reference proteome</keyword>
<name>A0A843SMI5_9BURK</name>
<proteinExistence type="predicted"/>
<dbReference type="PIRSF" id="PIRSF028304">
    <property type="entry name" value="UCP028304"/>
    <property type="match status" value="1"/>
</dbReference>
<comment type="caution">
    <text evidence="1">The sequence shown here is derived from an EMBL/GenBank/DDBJ whole genome shotgun (WGS) entry which is preliminary data.</text>
</comment>
<dbReference type="PANTHER" id="PTHR35370:SF1">
    <property type="entry name" value="TYPE VI SECRETION SYSTEM COMPONENT TSSF1"/>
    <property type="match status" value="1"/>
</dbReference>
<accession>A0A843SMI5</accession>
<dbReference type="RefSeq" id="WP_152809034.1">
    <property type="nucleotide sequence ID" value="NZ_WHUF01000009.1"/>
</dbReference>
<dbReference type="Pfam" id="PF05947">
    <property type="entry name" value="T6SS_TssF"/>
    <property type="match status" value="1"/>
</dbReference>
<dbReference type="InterPro" id="IPR010272">
    <property type="entry name" value="T6SS_TssF"/>
</dbReference>
<evidence type="ECO:0000313" key="2">
    <source>
        <dbReference type="Proteomes" id="UP000444318"/>
    </source>
</evidence>
<evidence type="ECO:0000313" key="1">
    <source>
        <dbReference type="EMBL" id="MQA23230.1"/>
    </source>
</evidence>
<organism evidence="1 2">
    <name type="scientific">Rugamonas rivuli</name>
    <dbReference type="NCBI Taxonomy" id="2743358"/>
    <lineage>
        <taxon>Bacteria</taxon>
        <taxon>Pseudomonadati</taxon>
        <taxon>Pseudomonadota</taxon>
        <taxon>Betaproteobacteria</taxon>
        <taxon>Burkholderiales</taxon>
        <taxon>Oxalobacteraceae</taxon>
        <taxon>Telluria group</taxon>
        <taxon>Rugamonas</taxon>
    </lineage>
</organism>
<protein>
    <submittedName>
        <fullName evidence="1">Type VI secretion system baseplate subunit TssF</fullName>
    </submittedName>
</protein>
<reference evidence="1 2" key="1">
    <citation type="submission" date="2019-10" db="EMBL/GenBank/DDBJ databases">
        <title>Two novel species isolated from a subtropical stream in China.</title>
        <authorList>
            <person name="Lu H."/>
        </authorList>
    </citation>
    <scope>NUCLEOTIDE SEQUENCE [LARGE SCALE GENOMIC DNA]</scope>
    <source>
        <strain evidence="1 2">FT103W</strain>
    </source>
</reference>
<dbReference type="PANTHER" id="PTHR35370">
    <property type="entry name" value="CYTOPLASMIC PROTEIN-RELATED-RELATED"/>
    <property type="match status" value="1"/>
</dbReference>
<dbReference type="NCBIfam" id="TIGR03359">
    <property type="entry name" value="VI_chp_6"/>
    <property type="match status" value="1"/>
</dbReference>
<dbReference type="AlphaFoldDB" id="A0A843SMI5"/>
<dbReference type="Proteomes" id="UP000444318">
    <property type="component" value="Unassembled WGS sequence"/>
</dbReference>
<dbReference type="EMBL" id="WHUF01000009">
    <property type="protein sequence ID" value="MQA23230.1"/>
    <property type="molecule type" value="Genomic_DNA"/>
</dbReference>
<sequence>MEKLLPYFERELSMLRRTGSEFASRYPKLAGSLQMSGETCTDPHVERLIQASAFLNARVAKLLDDGYSTFTEALLGMLYPHYLRPIPSCSIARIDYSGAKANEISSVTTLPRGTAMKSLGRSAVTCRFRTVYDATVAPVTISAAWFEPYIQAPSTLPLPGEAGSAICITIESTAAARGLASLDLPMLRVFIDGEASLRANLRDMLFMRAACACVEADGQWRMLERLPIAPAGFAAEDALLPAAPSEHSAYRLLSEYFAFPEKFDFFDIDLSALLAASPADCARLTLRIALADLRPDAPSARILRTLSEDNLVLGCTPVINLYTQSATPIRVDHRRSSYPLMVDEMPGSACDIYSIDTVQLLRKTPQGSSITEFFPYYSLRHGEEASRKGHYWLAHRDEELADAAAGHEYSLTLVDREFSPLKLDEGTASVRVTCTNRNLPYGLQYGRATGDLSTETAAGSLPIRLLRRPTLSYRQGSGGNQWGLIAQLALNHRSLTQEGLLALTAMLRLYAQQDSAVSQRQIDGIMALSHQPATAWVRQARGSAYLRGVEVRVSLDEEAYAGTGLHAFAQLLDHLFGLHVHLNSFTRLVVLSHASGKELLRCLPRNGALTLA</sequence>
<gene>
    <name evidence="1" type="primary">tssF</name>
    <name evidence="1" type="ORF">GEV01_27275</name>
</gene>